<accession>A0ABS1BWC3</accession>
<gene>
    <name evidence="5 6" type="primary">rpmC</name>
    <name evidence="6" type="ORF">I5M27_00355</name>
</gene>
<evidence type="ECO:0000313" key="7">
    <source>
        <dbReference type="Proteomes" id="UP000644147"/>
    </source>
</evidence>
<dbReference type="InterPro" id="IPR018254">
    <property type="entry name" value="Ribosomal_uL29_CS"/>
</dbReference>
<dbReference type="PROSITE" id="PS00579">
    <property type="entry name" value="RIBOSOMAL_L29"/>
    <property type="match status" value="1"/>
</dbReference>
<dbReference type="HAMAP" id="MF_00374">
    <property type="entry name" value="Ribosomal_uL29"/>
    <property type="match status" value="1"/>
</dbReference>
<organism evidence="6 7">
    <name type="scientific">Adhaeribacter terrigena</name>
    <dbReference type="NCBI Taxonomy" id="2793070"/>
    <lineage>
        <taxon>Bacteria</taxon>
        <taxon>Pseudomonadati</taxon>
        <taxon>Bacteroidota</taxon>
        <taxon>Cytophagia</taxon>
        <taxon>Cytophagales</taxon>
        <taxon>Hymenobacteraceae</taxon>
        <taxon>Adhaeribacter</taxon>
    </lineage>
</organism>
<evidence type="ECO:0000256" key="4">
    <source>
        <dbReference type="ARBA" id="ARBA00035204"/>
    </source>
</evidence>
<comment type="similarity">
    <text evidence="1 5">Belongs to the universal ribosomal protein uL29 family.</text>
</comment>
<reference evidence="6 7" key="1">
    <citation type="submission" date="2020-12" db="EMBL/GenBank/DDBJ databases">
        <title>Bacterial novel species Adhaeribacter sp. BT258 isolated from soil.</title>
        <authorList>
            <person name="Jung H.-Y."/>
        </authorList>
    </citation>
    <scope>NUCLEOTIDE SEQUENCE [LARGE SCALE GENOMIC DNA]</scope>
    <source>
        <strain evidence="6 7">BT258</strain>
    </source>
</reference>
<sequence length="70" mass="8014">MKKTDIKGLSLDELKAQVITERTNSQNLKFAHSISPLENPLKIKESRKQIARLNTEIRNREIALNSQNAK</sequence>
<keyword evidence="2 5" id="KW-0689">Ribosomal protein</keyword>
<dbReference type="Pfam" id="PF00831">
    <property type="entry name" value="Ribosomal_L29"/>
    <property type="match status" value="1"/>
</dbReference>
<dbReference type="CDD" id="cd00427">
    <property type="entry name" value="Ribosomal_L29_HIP"/>
    <property type="match status" value="1"/>
</dbReference>
<dbReference type="EMBL" id="JAEHFX010000001">
    <property type="protein sequence ID" value="MBK0401410.1"/>
    <property type="molecule type" value="Genomic_DNA"/>
</dbReference>
<evidence type="ECO:0000313" key="6">
    <source>
        <dbReference type="EMBL" id="MBK0401410.1"/>
    </source>
</evidence>
<evidence type="ECO:0000256" key="3">
    <source>
        <dbReference type="ARBA" id="ARBA00023274"/>
    </source>
</evidence>
<keyword evidence="3 5" id="KW-0687">Ribonucleoprotein</keyword>
<dbReference type="RefSeq" id="WP_200504045.1">
    <property type="nucleotide sequence ID" value="NZ_JAEHFX010000001.1"/>
</dbReference>
<evidence type="ECO:0000256" key="2">
    <source>
        <dbReference type="ARBA" id="ARBA00022980"/>
    </source>
</evidence>
<dbReference type="GO" id="GO:0005840">
    <property type="term" value="C:ribosome"/>
    <property type="evidence" value="ECO:0007669"/>
    <property type="project" value="UniProtKB-KW"/>
</dbReference>
<protein>
    <recommendedName>
        <fullName evidence="4 5">Large ribosomal subunit protein uL29</fullName>
    </recommendedName>
</protein>
<dbReference type="Gene3D" id="1.10.287.310">
    <property type="match status" value="1"/>
</dbReference>
<dbReference type="Proteomes" id="UP000644147">
    <property type="component" value="Unassembled WGS sequence"/>
</dbReference>
<evidence type="ECO:0000256" key="5">
    <source>
        <dbReference type="HAMAP-Rule" id="MF_00374"/>
    </source>
</evidence>
<evidence type="ECO:0000256" key="1">
    <source>
        <dbReference type="ARBA" id="ARBA00009254"/>
    </source>
</evidence>
<keyword evidence="7" id="KW-1185">Reference proteome</keyword>
<name>A0ABS1BWC3_9BACT</name>
<dbReference type="InterPro" id="IPR001854">
    <property type="entry name" value="Ribosomal_uL29"/>
</dbReference>
<comment type="caution">
    <text evidence="6">The sequence shown here is derived from an EMBL/GenBank/DDBJ whole genome shotgun (WGS) entry which is preliminary data.</text>
</comment>
<dbReference type="SUPFAM" id="SSF46561">
    <property type="entry name" value="Ribosomal protein L29 (L29p)"/>
    <property type="match status" value="1"/>
</dbReference>
<dbReference type="NCBIfam" id="TIGR00012">
    <property type="entry name" value="L29"/>
    <property type="match status" value="1"/>
</dbReference>
<proteinExistence type="inferred from homology"/>
<dbReference type="InterPro" id="IPR036049">
    <property type="entry name" value="Ribosomal_uL29_sf"/>
</dbReference>